<keyword evidence="1" id="KW-0479">Metal-binding</keyword>
<dbReference type="InterPro" id="IPR029052">
    <property type="entry name" value="Metallo-depent_PP-like"/>
</dbReference>
<dbReference type="Pfam" id="PF00149">
    <property type="entry name" value="Metallophos"/>
    <property type="match status" value="1"/>
</dbReference>
<reference evidence="8 9" key="1">
    <citation type="submission" date="2020-10" db="EMBL/GenBank/DDBJ databases">
        <title>Thermofilum lucidum 3507LT sp. nov. a novel member of Thermofilaceae family isolated from Chile hot spring, and proposal of description order Thermofilales.</title>
        <authorList>
            <person name="Zayulina K.S."/>
            <person name="Elcheninov A.G."/>
            <person name="Toshchakov S.V."/>
            <person name="Kublanov I.V."/>
        </authorList>
    </citation>
    <scope>NUCLEOTIDE SEQUENCE [LARGE SCALE GENOMIC DNA]</scope>
    <source>
        <strain evidence="8 9">3507LT</strain>
    </source>
</reference>
<dbReference type="InterPro" id="IPR050884">
    <property type="entry name" value="CNP_phosphodiesterase-III"/>
</dbReference>
<feature type="transmembrane region" description="Helical" evidence="6">
    <location>
        <begin position="621"/>
        <end position="642"/>
    </location>
</feature>
<evidence type="ECO:0000256" key="4">
    <source>
        <dbReference type="ARBA" id="ARBA00025742"/>
    </source>
</evidence>
<proteinExistence type="inferred from homology"/>
<feature type="compositionally biased region" description="Pro residues" evidence="5">
    <location>
        <begin position="570"/>
        <end position="583"/>
    </location>
</feature>
<evidence type="ECO:0000256" key="3">
    <source>
        <dbReference type="ARBA" id="ARBA00023004"/>
    </source>
</evidence>
<dbReference type="KEGG" id="thel:IG193_08300"/>
<gene>
    <name evidence="8" type="ORF">IG193_08300</name>
</gene>
<dbReference type="PANTHER" id="PTHR42988">
    <property type="entry name" value="PHOSPHOHYDROLASE"/>
    <property type="match status" value="1"/>
</dbReference>
<dbReference type="Gene3D" id="3.60.21.10">
    <property type="match status" value="1"/>
</dbReference>
<dbReference type="GeneID" id="59149890"/>
<keyword evidence="3" id="KW-0408">Iron</keyword>
<keyword evidence="9" id="KW-1185">Reference proteome</keyword>
<dbReference type="InterPro" id="IPR004843">
    <property type="entry name" value="Calcineurin-like_PHP"/>
</dbReference>
<keyword evidence="2" id="KW-0378">Hydrolase</keyword>
<dbReference type="Proteomes" id="UP000594121">
    <property type="component" value="Chromosome"/>
</dbReference>
<feature type="region of interest" description="Disordered" evidence="5">
    <location>
        <begin position="568"/>
        <end position="615"/>
    </location>
</feature>
<protein>
    <submittedName>
        <fullName evidence="8">Metallophosphoesterase</fullName>
    </submittedName>
</protein>
<feature type="domain" description="Calcineurin-like phosphoesterase" evidence="7">
    <location>
        <begin position="136"/>
        <end position="324"/>
    </location>
</feature>
<evidence type="ECO:0000313" key="8">
    <source>
        <dbReference type="EMBL" id="QOJ78736.1"/>
    </source>
</evidence>
<evidence type="ECO:0000256" key="2">
    <source>
        <dbReference type="ARBA" id="ARBA00022801"/>
    </source>
</evidence>
<evidence type="ECO:0000256" key="5">
    <source>
        <dbReference type="SAM" id="MobiDB-lite"/>
    </source>
</evidence>
<evidence type="ECO:0000259" key="7">
    <source>
        <dbReference type="Pfam" id="PF00149"/>
    </source>
</evidence>
<evidence type="ECO:0000313" key="9">
    <source>
        <dbReference type="Proteomes" id="UP000594121"/>
    </source>
</evidence>
<evidence type="ECO:0000256" key="6">
    <source>
        <dbReference type="SAM" id="Phobius"/>
    </source>
</evidence>
<accession>A0A7L9FII9</accession>
<dbReference type="PANTHER" id="PTHR42988:SF2">
    <property type="entry name" value="CYCLIC NUCLEOTIDE PHOSPHODIESTERASE CBUA0032-RELATED"/>
    <property type="match status" value="1"/>
</dbReference>
<dbReference type="GO" id="GO:0016787">
    <property type="term" value="F:hydrolase activity"/>
    <property type="evidence" value="ECO:0007669"/>
    <property type="project" value="UniProtKB-KW"/>
</dbReference>
<dbReference type="InParanoid" id="A0A7L9FII9"/>
<keyword evidence="6" id="KW-0812">Transmembrane</keyword>
<feature type="compositionally biased region" description="Low complexity" evidence="5">
    <location>
        <begin position="584"/>
        <end position="615"/>
    </location>
</feature>
<keyword evidence="6" id="KW-1133">Transmembrane helix</keyword>
<dbReference type="SUPFAM" id="SSF56300">
    <property type="entry name" value="Metallo-dependent phosphatases"/>
    <property type="match status" value="1"/>
</dbReference>
<comment type="similarity">
    <text evidence="4">Belongs to the cyclic nucleotide phosphodiesterase class-III family.</text>
</comment>
<dbReference type="RefSeq" id="WP_192818708.1">
    <property type="nucleotide sequence ID" value="NZ_CP062310.1"/>
</dbReference>
<sequence length="649" mass="70377">MDKELLLALTFVTVAALALASAKPYKEALNLYIADPSQAVPMPVSPGGVFNITLYSASKIAGILGVWAEAPGYVVNLSLTLPPVQVGHSYVITVGVPSSTRPELYDLYVKVSFGSSSQAVSAYRSLWVLSKWPRTLRIMHLTDVHIGAAAFGAPAADCFKKAIVLANALPVDVVVITGDDVEYGDDTRSLETLSSLLDYLRKPTFIIPGNHDYFGAAEESFEKYFYGRYIGPAYWYRAFGDYLIIGLDSGLEGFLDSQQLDWLESVLSRYAGKTTVVFIHHPLFSSSGVISSTSYDVASDPSSRLLYLLDKYNACLVLAGHIHRDTVAIYKNKIYFVTTTAACAWTQLYPGFRLVTISSKGEVLELTAPGKRPFDRGSSYNLMQASVSWVSDGRGTASSYLVYTTGRFEVNLATASFYFWLAPGPGYSLYASGIDASLARIAPFRGGLLAEVRAPLRPNLNATMTVASYVDNDNPTIEIVGWTPETPVSGRQPLTIFVRAVDRGWGMARVVVYYSTGTSSDYVTATPVQGNIYKADIPPLFTKELYVRAVAVDVAGHTSQVEAKITYAVPQPPQPPPQQPPPQQSQTQQPPYQAPQQTQQQNQTPLTTAPAPPATTARLDYTPLVAALVAGAVGVAVALALVEAARRRR</sequence>
<organism evidence="8 9">
    <name type="scientific">Infirmifilum lucidum</name>
    <dbReference type="NCBI Taxonomy" id="2776706"/>
    <lineage>
        <taxon>Archaea</taxon>
        <taxon>Thermoproteota</taxon>
        <taxon>Thermoprotei</taxon>
        <taxon>Thermofilales</taxon>
        <taxon>Thermofilaceae</taxon>
        <taxon>Infirmifilum</taxon>
    </lineage>
</organism>
<keyword evidence="6" id="KW-0472">Membrane</keyword>
<evidence type="ECO:0000256" key="1">
    <source>
        <dbReference type="ARBA" id="ARBA00022723"/>
    </source>
</evidence>
<dbReference type="GO" id="GO:0046872">
    <property type="term" value="F:metal ion binding"/>
    <property type="evidence" value="ECO:0007669"/>
    <property type="project" value="UniProtKB-KW"/>
</dbReference>
<dbReference type="AlphaFoldDB" id="A0A7L9FII9"/>
<name>A0A7L9FII9_9CREN</name>
<dbReference type="EMBL" id="CP062310">
    <property type="protein sequence ID" value="QOJ78736.1"/>
    <property type="molecule type" value="Genomic_DNA"/>
</dbReference>